<evidence type="ECO:0000256" key="4">
    <source>
        <dbReference type="ARBA" id="ARBA00012706"/>
    </source>
</evidence>
<comment type="subcellular location">
    <subcellularLocation>
        <location evidence="2">Secreted</location>
    </subcellularLocation>
</comment>
<keyword evidence="8" id="KW-0326">Glycosidase</keyword>
<evidence type="ECO:0000313" key="12">
    <source>
        <dbReference type="Proteomes" id="UP000799439"/>
    </source>
</evidence>
<dbReference type="GO" id="GO:0016985">
    <property type="term" value="F:mannan endo-1,4-beta-mannosidase activity"/>
    <property type="evidence" value="ECO:0007669"/>
    <property type="project" value="UniProtKB-EC"/>
</dbReference>
<feature type="chain" id="PRO_5040431324" description="mannan endo-1,4-beta-mannosidase" evidence="9">
    <location>
        <begin position="17"/>
        <end position="407"/>
    </location>
</feature>
<protein>
    <recommendedName>
        <fullName evidence="4">mannan endo-1,4-beta-mannosidase</fullName>
        <ecNumber evidence="4">3.2.1.78</ecNumber>
    </recommendedName>
</protein>
<reference evidence="11" key="1">
    <citation type="journal article" date="2020" name="Stud. Mycol.">
        <title>101 Dothideomycetes genomes: a test case for predicting lifestyles and emergence of pathogens.</title>
        <authorList>
            <person name="Haridas S."/>
            <person name="Albert R."/>
            <person name="Binder M."/>
            <person name="Bloem J."/>
            <person name="Labutti K."/>
            <person name="Salamov A."/>
            <person name="Andreopoulos B."/>
            <person name="Baker S."/>
            <person name="Barry K."/>
            <person name="Bills G."/>
            <person name="Bluhm B."/>
            <person name="Cannon C."/>
            <person name="Castanera R."/>
            <person name="Culley D."/>
            <person name="Daum C."/>
            <person name="Ezra D."/>
            <person name="Gonzalez J."/>
            <person name="Henrissat B."/>
            <person name="Kuo A."/>
            <person name="Liang C."/>
            <person name="Lipzen A."/>
            <person name="Lutzoni F."/>
            <person name="Magnuson J."/>
            <person name="Mondo S."/>
            <person name="Nolan M."/>
            <person name="Ohm R."/>
            <person name="Pangilinan J."/>
            <person name="Park H.-J."/>
            <person name="Ramirez L."/>
            <person name="Alfaro M."/>
            <person name="Sun H."/>
            <person name="Tritt A."/>
            <person name="Yoshinaga Y."/>
            <person name="Zwiers L.-H."/>
            <person name="Turgeon B."/>
            <person name="Goodwin S."/>
            <person name="Spatafora J."/>
            <person name="Crous P."/>
            <person name="Grigoriev I."/>
        </authorList>
    </citation>
    <scope>NUCLEOTIDE SEQUENCE</scope>
    <source>
        <strain evidence="11">CBS 260.36</strain>
    </source>
</reference>
<gene>
    <name evidence="11" type="ORF">K461DRAFT_268741</name>
</gene>
<evidence type="ECO:0000256" key="7">
    <source>
        <dbReference type="ARBA" id="ARBA00022801"/>
    </source>
</evidence>
<organism evidence="11 12">
    <name type="scientific">Myriangium duriaei CBS 260.36</name>
    <dbReference type="NCBI Taxonomy" id="1168546"/>
    <lineage>
        <taxon>Eukaryota</taxon>
        <taxon>Fungi</taxon>
        <taxon>Dikarya</taxon>
        <taxon>Ascomycota</taxon>
        <taxon>Pezizomycotina</taxon>
        <taxon>Dothideomycetes</taxon>
        <taxon>Dothideomycetidae</taxon>
        <taxon>Myriangiales</taxon>
        <taxon>Myriangiaceae</taxon>
        <taxon>Myriangium</taxon>
    </lineage>
</organism>
<dbReference type="PANTHER" id="PTHR31451">
    <property type="match status" value="1"/>
</dbReference>
<proteinExistence type="inferred from homology"/>
<sequence length="407" mass="45041">MVHLPFLVAAASAALARSVAYGPQSHVTREGSELKFRGQRWTASGINAYWLGLDENVIPPAGQPFYPPLNASYPTFERITEAFNTFNILGVNAVRAHTLGVSTGNPLSLEPSLDVWNEQAFSTIDWAVYQAGTHSVKLQIPLTDNYDYYHGGKYNFLRWRGFNITFTDPASPLSLQFYTNETIICDFKNYIRKLLTHVNPYTKLSYAEDPTIFAYETGNELSGIVHADGNVPNEWTQDIARFIKSLAPSKLVIDGSLTFNASHLSIPEVDIYSNHFYPVDTSVIQSDIAATAAANKTYLIGEYDWRTAGSPDSSVAKMFSIVESHQKPASPQVVVGDLPWSFFGRNAPDCSTFVNHTDGYSFLYNDPNNTAAITESIVAVRQHLWRLRGKNVGTDLPQAPCPGPTRG</sequence>
<evidence type="ECO:0000313" key="11">
    <source>
        <dbReference type="EMBL" id="KAF2151590.1"/>
    </source>
</evidence>
<comment type="caution">
    <text evidence="11">The sequence shown here is derived from an EMBL/GenBank/DDBJ whole genome shotgun (WGS) entry which is preliminary data.</text>
</comment>
<feature type="domain" description="Glycoside hydrolase family 5" evidence="10">
    <location>
        <begin position="77"/>
        <end position="258"/>
    </location>
</feature>
<accession>A0A9P4MET6</accession>
<dbReference type="Pfam" id="PF26410">
    <property type="entry name" value="GH5_mannosidase"/>
    <property type="match status" value="1"/>
</dbReference>
<dbReference type="Proteomes" id="UP000799439">
    <property type="component" value="Unassembled WGS sequence"/>
</dbReference>
<dbReference type="EC" id="3.2.1.78" evidence="4"/>
<evidence type="ECO:0000256" key="5">
    <source>
        <dbReference type="ARBA" id="ARBA00022525"/>
    </source>
</evidence>
<keyword evidence="6 9" id="KW-0732">Signal</keyword>
<dbReference type="GO" id="GO:0005576">
    <property type="term" value="C:extracellular region"/>
    <property type="evidence" value="ECO:0007669"/>
    <property type="project" value="UniProtKB-SubCell"/>
</dbReference>
<dbReference type="AlphaFoldDB" id="A0A9P4MET6"/>
<name>A0A9P4MET6_9PEZI</name>
<dbReference type="SUPFAM" id="SSF51445">
    <property type="entry name" value="(Trans)glycosidases"/>
    <property type="match status" value="1"/>
</dbReference>
<dbReference type="EMBL" id="ML996087">
    <property type="protein sequence ID" value="KAF2151590.1"/>
    <property type="molecule type" value="Genomic_DNA"/>
</dbReference>
<dbReference type="InterPro" id="IPR045053">
    <property type="entry name" value="MAN-like"/>
</dbReference>
<dbReference type="InterPro" id="IPR017853">
    <property type="entry name" value="GH"/>
</dbReference>
<evidence type="ECO:0000256" key="9">
    <source>
        <dbReference type="SAM" id="SignalP"/>
    </source>
</evidence>
<dbReference type="Gene3D" id="3.20.20.80">
    <property type="entry name" value="Glycosidases"/>
    <property type="match status" value="1"/>
</dbReference>
<evidence type="ECO:0000259" key="10">
    <source>
        <dbReference type="Pfam" id="PF26410"/>
    </source>
</evidence>
<evidence type="ECO:0000256" key="1">
    <source>
        <dbReference type="ARBA" id="ARBA00001678"/>
    </source>
</evidence>
<dbReference type="OrthoDB" id="428177at2759"/>
<keyword evidence="5" id="KW-0964">Secreted</keyword>
<comment type="similarity">
    <text evidence="3">Belongs to the glycosyl hydrolase 5 (cellulase A) family.</text>
</comment>
<evidence type="ECO:0000256" key="6">
    <source>
        <dbReference type="ARBA" id="ARBA00022729"/>
    </source>
</evidence>
<keyword evidence="12" id="KW-1185">Reference proteome</keyword>
<evidence type="ECO:0000256" key="3">
    <source>
        <dbReference type="ARBA" id="ARBA00005641"/>
    </source>
</evidence>
<keyword evidence="7 11" id="KW-0378">Hydrolase</keyword>
<evidence type="ECO:0000256" key="2">
    <source>
        <dbReference type="ARBA" id="ARBA00004613"/>
    </source>
</evidence>
<dbReference type="InterPro" id="IPR001547">
    <property type="entry name" value="Glyco_hydro_5"/>
</dbReference>
<dbReference type="PANTHER" id="PTHR31451:SF39">
    <property type="entry name" value="MANNAN ENDO-1,4-BETA-MANNOSIDASE 1"/>
    <property type="match status" value="1"/>
</dbReference>
<evidence type="ECO:0000256" key="8">
    <source>
        <dbReference type="ARBA" id="ARBA00023295"/>
    </source>
</evidence>
<feature type="signal peptide" evidence="9">
    <location>
        <begin position="1"/>
        <end position="16"/>
    </location>
</feature>
<comment type="catalytic activity">
    <reaction evidence="1">
        <text>Random hydrolysis of (1-&gt;4)-beta-D-mannosidic linkages in mannans, galactomannans and glucomannans.</text>
        <dbReference type="EC" id="3.2.1.78"/>
    </reaction>
</comment>